<dbReference type="Pfam" id="PF00571">
    <property type="entry name" value="CBS"/>
    <property type="match status" value="2"/>
</dbReference>
<evidence type="ECO:0000256" key="17">
    <source>
        <dbReference type="SAM" id="MobiDB-lite"/>
    </source>
</evidence>
<evidence type="ECO:0000256" key="9">
    <source>
        <dbReference type="ARBA" id="ARBA00023065"/>
    </source>
</evidence>
<keyword evidence="12" id="KW-0869">Chloride channel</keyword>
<feature type="transmembrane region" description="Helical" evidence="16">
    <location>
        <begin position="454"/>
        <end position="476"/>
    </location>
</feature>
<protein>
    <recommendedName>
        <fullName evidence="16">Chloride channel protein</fullName>
    </recommendedName>
</protein>
<feature type="transmembrane region" description="Helical" evidence="16">
    <location>
        <begin position="411"/>
        <end position="433"/>
    </location>
</feature>
<dbReference type="PANTHER" id="PTHR43427:SF6">
    <property type="entry name" value="CHLORIDE CHANNEL PROTEIN CLC-E"/>
    <property type="match status" value="1"/>
</dbReference>
<keyword evidence="4 16" id="KW-0813">Transport</keyword>
<dbReference type="SMART" id="SM00116">
    <property type="entry name" value="CBS"/>
    <property type="match status" value="2"/>
</dbReference>
<evidence type="ECO:0000256" key="13">
    <source>
        <dbReference type="ARBA" id="ARBA00023214"/>
    </source>
</evidence>
<keyword evidence="5 16" id="KW-0812">Transmembrane</keyword>
<dbReference type="CDD" id="cd04592">
    <property type="entry name" value="CBS_pair_voltage-gated_CLC_euk_bac"/>
    <property type="match status" value="1"/>
</dbReference>
<keyword evidence="14" id="KW-0407">Ion channel</keyword>
<dbReference type="GO" id="GO:0009535">
    <property type="term" value="C:chloroplast thylakoid membrane"/>
    <property type="evidence" value="ECO:0007669"/>
    <property type="project" value="TreeGrafter"/>
</dbReference>
<evidence type="ECO:0000256" key="12">
    <source>
        <dbReference type="ARBA" id="ARBA00023173"/>
    </source>
</evidence>
<evidence type="ECO:0000259" key="18">
    <source>
        <dbReference type="PROSITE" id="PS51371"/>
    </source>
</evidence>
<feature type="compositionally biased region" description="Basic and acidic residues" evidence="17">
    <location>
        <begin position="504"/>
        <end position="520"/>
    </location>
</feature>
<dbReference type="AlphaFoldDB" id="A0AAU9SYE8"/>
<keyword evidence="6" id="KW-0677">Repeat</keyword>
<feature type="transmembrane region" description="Helical" evidence="16">
    <location>
        <begin position="341"/>
        <end position="366"/>
    </location>
</feature>
<dbReference type="EMBL" id="OU466863">
    <property type="protein sequence ID" value="CAH2076659.1"/>
    <property type="molecule type" value="Genomic_DNA"/>
</dbReference>
<evidence type="ECO:0000256" key="11">
    <source>
        <dbReference type="ARBA" id="ARBA00023136"/>
    </source>
</evidence>
<organism evidence="19 20">
    <name type="scientific">Thlaspi arvense</name>
    <name type="common">Field penny-cress</name>
    <dbReference type="NCBI Taxonomy" id="13288"/>
    <lineage>
        <taxon>Eukaryota</taxon>
        <taxon>Viridiplantae</taxon>
        <taxon>Streptophyta</taxon>
        <taxon>Embryophyta</taxon>
        <taxon>Tracheophyta</taxon>
        <taxon>Spermatophyta</taxon>
        <taxon>Magnoliopsida</taxon>
        <taxon>eudicotyledons</taxon>
        <taxon>Gunneridae</taxon>
        <taxon>Pentapetalae</taxon>
        <taxon>rosids</taxon>
        <taxon>malvids</taxon>
        <taxon>Brassicales</taxon>
        <taxon>Brassicaceae</taxon>
        <taxon>Thlaspideae</taxon>
        <taxon>Thlaspi</taxon>
    </lineage>
</organism>
<evidence type="ECO:0000256" key="2">
    <source>
        <dbReference type="ARBA" id="ARBA00009476"/>
    </source>
</evidence>
<dbReference type="PROSITE" id="PS51371">
    <property type="entry name" value="CBS"/>
    <property type="match status" value="1"/>
</dbReference>
<feature type="region of interest" description="Disordered" evidence="17">
    <location>
        <begin position="500"/>
        <end position="536"/>
    </location>
</feature>
<keyword evidence="10 15" id="KW-0129">CBS domain</keyword>
<evidence type="ECO:0000256" key="4">
    <source>
        <dbReference type="ARBA" id="ARBA00022448"/>
    </source>
</evidence>
<evidence type="ECO:0000256" key="16">
    <source>
        <dbReference type="RuleBase" id="RU361221"/>
    </source>
</evidence>
<dbReference type="PANTHER" id="PTHR43427">
    <property type="entry name" value="CHLORIDE CHANNEL PROTEIN CLC-E"/>
    <property type="match status" value="1"/>
</dbReference>
<keyword evidence="9 16" id="KW-0406">Ion transport</keyword>
<evidence type="ECO:0000256" key="14">
    <source>
        <dbReference type="ARBA" id="ARBA00023303"/>
    </source>
</evidence>
<dbReference type="Gene3D" id="3.10.580.10">
    <property type="entry name" value="CBS-domain"/>
    <property type="match status" value="1"/>
</dbReference>
<dbReference type="InterPro" id="IPR050368">
    <property type="entry name" value="ClC-type_chloride_channel"/>
</dbReference>
<name>A0AAU9SYE8_THLAR</name>
<feature type="transmembrane region" description="Helical" evidence="16">
    <location>
        <begin position="303"/>
        <end position="321"/>
    </location>
</feature>
<keyword evidence="20" id="KW-1185">Reference proteome</keyword>
<dbReference type="SUPFAM" id="SSF81340">
    <property type="entry name" value="Clc chloride channel"/>
    <property type="match status" value="1"/>
</dbReference>
<dbReference type="GO" id="GO:0005254">
    <property type="term" value="F:chloride channel activity"/>
    <property type="evidence" value="ECO:0007669"/>
    <property type="project" value="UniProtKB-UniRule"/>
</dbReference>
<evidence type="ECO:0000313" key="19">
    <source>
        <dbReference type="EMBL" id="CAH2076659.1"/>
    </source>
</evidence>
<dbReference type="FunFam" id="1.10.3080.10:FF:000008">
    <property type="entry name" value="Chloride channel protein"/>
    <property type="match status" value="1"/>
</dbReference>
<sequence>MALCAALRSPFSPRRFSPIRRTIAPFQTNVVASSSSFTLPLLFRSVATGGRLFPRSPAAKQQVEQDEAGFDQPPSQELAIASACLVGVLTGISVVLFNNCVHLLRDFSWDGIPDRGASWLREEPIGFNWLRVILVPTIGGLLVSVLNQLREAAGDSAADSDSSLDRLKAVVRPFLKAVAASVTLGTGNSLGPEGPSVEIGASIAKGVNSLFNKSPQTGLSLLAAGSASGISSGFNAAVAGCFFAVESVLWPSSSDSSTSLPNATSMVILSAVTASVVSEIGLGSQPAFKVPDYDFRSPGELPLYLLLGALCGLVSLALSRCTSSMTSAFDSLNKDAGIPKAVFPVMGGLTVGIIALVYPEVLYWGFENVDILLESRPFVKGLSADLLLQLVAVKIAATALCRASGLVGGYYAPSLFIGGAAGMAYGKFIGLALAQNPQIHLSILEVASPQAYGLVGMAATLAGVCQVPLTSVLLLFELTQDYRIVLPLLGAVGMSSWITSGQSKRQETRETKETRQRKSQDAAQPLATSDDGSSTNNLCEVESSLCIDESSIQAEELPKSIFVSEAMRTRFATVMMSTSLEEAITRMLIEKQSCALIVDPDNIFLGLLTLSDILKFSKARKEGSKGPKEFFVNEICSTSGGGCKVSWTVTPDMDLLAAQTIMDKHEISHVPVVSGSIDSHRIHPVGVLDKECITVTRSVCSSSNQNVPRLSQFSAFVNGFAL</sequence>
<evidence type="ECO:0000256" key="5">
    <source>
        <dbReference type="ARBA" id="ARBA00022692"/>
    </source>
</evidence>
<dbReference type="CDD" id="cd00400">
    <property type="entry name" value="Voltage_gated_ClC"/>
    <property type="match status" value="1"/>
</dbReference>
<evidence type="ECO:0000256" key="6">
    <source>
        <dbReference type="ARBA" id="ARBA00022737"/>
    </source>
</evidence>
<reference evidence="19 20" key="1">
    <citation type="submission" date="2022-03" db="EMBL/GenBank/DDBJ databases">
        <authorList>
            <person name="Nunn A."/>
            <person name="Chopra R."/>
            <person name="Nunn A."/>
            <person name="Contreras Garrido A."/>
        </authorList>
    </citation>
    <scope>NUCLEOTIDE SEQUENCE [LARGE SCALE GENOMIC DNA]</scope>
</reference>
<dbReference type="Pfam" id="PF00654">
    <property type="entry name" value="Voltage_CLC"/>
    <property type="match status" value="1"/>
</dbReference>
<comment type="similarity">
    <text evidence="2 16">Belongs to the chloride channel (TC 2.A.49) family.</text>
</comment>
<proteinExistence type="inferred from homology"/>
<dbReference type="InterPro" id="IPR014743">
    <property type="entry name" value="Cl-channel_core"/>
</dbReference>
<dbReference type="Proteomes" id="UP000836841">
    <property type="component" value="Chromosome 7"/>
</dbReference>
<keyword evidence="13 16" id="KW-0868">Chloride</keyword>
<feature type="transmembrane region" description="Helical" evidence="16">
    <location>
        <begin position="386"/>
        <end position="405"/>
    </location>
</feature>
<evidence type="ECO:0000313" key="20">
    <source>
        <dbReference type="Proteomes" id="UP000836841"/>
    </source>
</evidence>
<feature type="domain" description="CBS" evidence="18">
    <location>
        <begin position="567"/>
        <end position="625"/>
    </location>
</feature>
<dbReference type="InterPro" id="IPR046342">
    <property type="entry name" value="CBS_dom_sf"/>
</dbReference>
<evidence type="ECO:0000256" key="7">
    <source>
        <dbReference type="ARBA" id="ARBA00022882"/>
    </source>
</evidence>
<evidence type="ECO:0000256" key="10">
    <source>
        <dbReference type="ARBA" id="ARBA00023122"/>
    </source>
</evidence>
<feature type="compositionally biased region" description="Polar residues" evidence="17">
    <location>
        <begin position="526"/>
        <end position="536"/>
    </location>
</feature>
<evidence type="ECO:0000256" key="1">
    <source>
        <dbReference type="ARBA" id="ARBA00004141"/>
    </source>
</evidence>
<gene>
    <name evidence="19" type="ORF">TAV2_LOCUS22533</name>
</gene>
<comment type="caution">
    <text evidence="16">Lacks conserved residue(s) required for the propagation of feature annotation.</text>
</comment>
<dbReference type="PRINTS" id="PR00762">
    <property type="entry name" value="CLCHANNEL"/>
</dbReference>
<keyword evidence="11 16" id="KW-0472">Membrane</keyword>
<dbReference type="GO" id="GO:0034707">
    <property type="term" value="C:chloride channel complex"/>
    <property type="evidence" value="ECO:0007669"/>
    <property type="project" value="UniProtKB-KW"/>
</dbReference>
<evidence type="ECO:0000256" key="15">
    <source>
        <dbReference type="PROSITE-ProRule" id="PRU00703"/>
    </source>
</evidence>
<comment type="subcellular location">
    <subcellularLocation>
        <location evidence="1 16">Membrane</location>
        <topology evidence="1 16">Multi-pass membrane protein</topology>
    </subcellularLocation>
</comment>
<keyword evidence="7" id="KW-0851">Voltage-gated channel</keyword>
<dbReference type="Gene3D" id="1.10.3080.10">
    <property type="entry name" value="Clc chloride channel"/>
    <property type="match status" value="1"/>
</dbReference>
<dbReference type="FunFam" id="3.10.580.10:FF:000066">
    <property type="entry name" value="Chloride channel protein"/>
    <property type="match status" value="1"/>
</dbReference>
<evidence type="ECO:0000256" key="3">
    <source>
        <dbReference type="ARBA" id="ARBA00011738"/>
    </source>
</evidence>
<dbReference type="InterPro" id="IPR001807">
    <property type="entry name" value="ClC"/>
</dbReference>
<accession>A0AAU9SYE8</accession>
<keyword evidence="8 16" id="KW-1133">Transmembrane helix</keyword>
<dbReference type="InterPro" id="IPR000644">
    <property type="entry name" value="CBS_dom"/>
</dbReference>
<dbReference type="SUPFAM" id="SSF54631">
    <property type="entry name" value="CBS-domain pair"/>
    <property type="match status" value="1"/>
</dbReference>
<evidence type="ECO:0000256" key="8">
    <source>
        <dbReference type="ARBA" id="ARBA00022989"/>
    </source>
</evidence>
<comment type="subunit">
    <text evidence="3">Homodimer.</text>
</comment>